<dbReference type="EMBL" id="JADGJQ010000012">
    <property type="protein sequence ID" value="KAJ3181433.1"/>
    <property type="molecule type" value="Genomic_DNA"/>
</dbReference>
<evidence type="ECO:0000313" key="14">
    <source>
        <dbReference type="EMBL" id="KAJ3181433.1"/>
    </source>
</evidence>
<dbReference type="InterPro" id="IPR018506">
    <property type="entry name" value="Cyt_B5_heme-BS"/>
</dbReference>
<dbReference type="AlphaFoldDB" id="A0AAD5TMW3"/>
<keyword evidence="8" id="KW-0560">Oxidoreductase</keyword>
<dbReference type="InterPro" id="IPR012171">
    <property type="entry name" value="Fatty_acid_desaturase"/>
</dbReference>
<evidence type="ECO:0000256" key="4">
    <source>
        <dbReference type="ARBA" id="ARBA00022617"/>
    </source>
</evidence>
<evidence type="ECO:0000256" key="3">
    <source>
        <dbReference type="ARBA" id="ARBA00009295"/>
    </source>
</evidence>
<evidence type="ECO:0000256" key="6">
    <source>
        <dbReference type="ARBA" id="ARBA00022723"/>
    </source>
</evidence>
<dbReference type="PROSITE" id="PS50255">
    <property type="entry name" value="CYTOCHROME_B5_2"/>
    <property type="match status" value="1"/>
</dbReference>
<dbReference type="Proteomes" id="UP001212152">
    <property type="component" value="Unassembled WGS sequence"/>
</dbReference>
<evidence type="ECO:0000259" key="13">
    <source>
        <dbReference type="PROSITE" id="PS50255"/>
    </source>
</evidence>
<dbReference type="GO" id="GO:0020037">
    <property type="term" value="F:heme binding"/>
    <property type="evidence" value="ECO:0007669"/>
    <property type="project" value="InterPro"/>
</dbReference>
<evidence type="ECO:0000256" key="10">
    <source>
        <dbReference type="ARBA" id="ARBA00023098"/>
    </source>
</evidence>
<keyword evidence="10" id="KW-0443">Lipid metabolism</keyword>
<comment type="caution">
    <text evidence="14">The sequence shown here is derived from an EMBL/GenBank/DDBJ whole genome shotgun (WGS) entry which is preliminary data.</text>
</comment>
<reference evidence="14" key="1">
    <citation type="submission" date="2020-05" db="EMBL/GenBank/DDBJ databases">
        <title>Phylogenomic resolution of chytrid fungi.</title>
        <authorList>
            <person name="Stajich J.E."/>
            <person name="Amses K."/>
            <person name="Simmons R."/>
            <person name="Seto K."/>
            <person name="Myers J."/>
            <person name="Bonds A."/>
            <person name="Quandt C.A."/>
            <person name="Barry K."/>
            <person name="Liu P."/>
            <person name="Grigoriev I."/>
            <person name="Longcore J.E."/>
            <person name="James T.Y."/>
        </authorList>
    </citation>
    <scope>NUCLEOTIDE SEQUENCE</scope>
    <source>
        <strain evidence="14">JEL0379</strain>
    </source>
</reference>
<gene>
    <name evidence="14" type="ORF">HDU87_001040</name>
</gene>
<keyword evidence="7 12" id="KW-1133">Transmembrane helix</keyword>
<feature type="transmembrane region" description="Helical" evidence="12">
    <location>
        <begin position="317"/>
        <end position="339"/>
    </location>
</feature>
<evidence type="ECO:0000256" key="8">
    <source>
        <dbReference type="ARBA" id="ARBA00023002"/>
    </source>
</evidence>
<dbReference type="InterPro" id="IPR001199">
    <property type="entry name" value="Cyt_B5-like_heme/steroid-bd"/>
</dbReference>
<proteinExistence type="inferred from homology"/>
<dbReference type="GO" id="GO:0046872">
    <property type="term" value="F:metal ion binding"/>
    <property type="evidence" value="ECO:0007669"/>
    <property type="project" value="UniProtKB-KW"/>
</dbReference>
<dbReference type="PROSITE" id="PS00191">
    <property type="entry name" value="CYTOCHROME_B5_1"/>
    <property type="match status" value="1"/>
</dbReference>
<evidence type="ECO:0000256" key="1">
    <source>
        <dbReference type="ARBA" id="ARBA00004141"/>
    </source>
</evidence>
<keyword evidence="5 12" id="KW-0812">Transmembrane</keyword>
<dbReference type="Gene3D" id="3.10.120.10">
    <property type="entry name" value="Cytochrome b5-like heme/steroid binding domain"/>
    <property type="match status" value="1"/>
</dbReference>
<keyword evidence="11 12" id="KW-0472">Membrane</keyword>
<name>A0AAD5TMW3_9FUNG</name>
<evidence type="ECO:0000256" key="5">
    <source>
        <dbReference type="ARBA" id="ARBA00022692"/>
    </source>
</evidence>
<sequence>MFAHDGAQPIAATAATDSPKVIRVDSKLQFQDVPSASSSSSSDESLSRSRSAKIITMRMVAQRVANGETLIIYENKVYNATPFLKCHPGGELVVKHMAGCDATDEINGLHPRWVIEERLPRFLLANLAADDDASSSSSEGEAAEEEALRVKQNTRAAYRRLEKKIRDAGLFETNLWYYGAHLVQYAVFVTIAVGGVCYGTSWWHYMISAVFMGAFWQQSAFAAHDAGHNGITHIREWDENIGLILGNFCGGLSLGWWKKSHYVHHIVTNHLEHDPDIQHLPFFAVSKRFIKGVYSTYYNKYLVFGNVSKVMIPFQHLYYYLILGFGRFLLYFLGWSFVLTEPGYRRRKAEIAGLTFYFCWLTALVSALPTWQTRTAWVFVSHMSTIFLHIQINLSHFAMSTEDLGKDEPFPAKMLRTTMDVDCPWWLDWFHGGLQYQAIHHLFPRVPRHNLRKCIPFVREFAQEAGFTYHMYKFGTANGQVWNVMKEVGEHVALLAKVAHAEASGHSHQKSL</sequence>
<dbReference type="SMART" id="SM01117">
    <property type="entry name" value="Cyt-b5"/>
    <property type="match status" value="1"/>
</dbReference>
<dbReference type="GO" id="GO:0016717">
    <property type="term" value="F:oxidoreductase activity, acting on paired donors, with oxidation of a pair of donors resulting in the reduction of molecular oxygen to two molecules of water"/>
    <property type="evidence" value="ECO:0007669"/>
    <property type="project" value="TreeGrafter"/>
</dbReference>
<dbReference type="SUPFAM" id="SSF55856">
    <property type="entry name" value="Cytochrome b5-like heme/steroid binding domain"/>
    <property type="match status" value="1"/>
</dbReference>
<evidence type="ECO:0000256" key="12">
    <source>
        <dbReference type="SAM" id="Phobius"/>
    </source>
</evidence>
<dbReference type="PANTHER" id="PTHR19353">
    <property type="entry name" value="FATTY ACID DESATURASE 2"/>
    <property type="match status" value="1"/>
</dbReference>
<accession>A0AAD5TMW3</accession>
<feature type="transmembrane region" description="Helical" evidence="12">
    <location>
        <begin position="351"/>
        <end position="370"/>
    </location>
</feature>
<organism evidence="14 15">
    <name type="scientific">Geranomyces variabilis</name>
    <dbReference type="NCBI Taxonomy" id="109894"/>
    <lineage>
        <taxon>Eukaryota</taxon>
        <taxon>Fungi</taxon>
        <taxon>Fungi incertae sedis</taxon>
        <taxon>Chytridiomycota</taxon>
        <taxon>Chytridiomycota incertae sedis</taxon>
        <taxon>Chytridiomycetes</taxon>
        <taxon>Spizellomycetales</taxon>
        <taxon>Powellomycetaceae</taxon>
        <taxon>Geranomyces</taxon>
    </lineage>
</organism>
<dbReference type="Pfam" id="PF00487">
    <property type="entry name" value="FA_desaturase"/>
    <property type="match status" value="1"/>
</dbReference>
<dbReference type="CDD" id="cd03506">
    <property type="entry name" value="Delta6-FADS-like"/>
    <property type="match status" value="1"/>
</dbReference>
<evidence type="ECO:0000256" key="7">
    <source>
        <dbReference type="ARBA" id="ARBA00022989"/>
    </source>
</evidence>
<dbReference type="InterPro" id="IPR036400">
    <property type="entry name" value="Cyt_B5-like_heme/steroid_sf"/>
</dbReference>
<evidence type="ECO:0000256" key="2">
    <source>
        <dbReference type="ARBA" id="ARBA00005189"/>
    </source>
</evidence>
<protein>
    <recommendedName>
        <fullName evidence="13">Cytochrome b5 heme-binding domain-containing protein</fullName>
    </recommendedName>
</protein>
<dbReference type="InterPro" id="IPR005804">
    <property type="entry name" value="FA_desaturase_dom"/>
</dbReference>
<keyword evidence="9" id="KW-0408">Iron</keyword>
<dbReference type="GO" id="GO:0016020">
    <property type="term" value="C:membrane"/>
    <property type="evidence" value="ECO:0007669"/>
    <property type="project" value="UniProtKB-SubCell"/>
</dbReference>
<dbReference type="GO" id="GO:0006629">
    <property type="term" value="P:lipid metabolic process"/>
    <property type="evidence" value="ECO:0007669"/>
    <property type="project" value="UniProtKB-KW"/>
</dbReference>
<feature type="domain" description="Cytochrome b5 heme-binding" evidence="13">
    <location>
        <begin position="52"/>
        <end position="128"/>
    </location>
</feature>
<dbReference type="Pfam" id="PF00173">
    <property type="entry name" value="Cyt-b5"/>
    <property type="match status" value="1"/>
</dbReference>
<comment type="pathway">
    <text evidence="2">Lipid metabolism.</text>
</comment>
<keyword evidence="6" id="KW-0479">Metal-binding</keyword>
<evidence type="ECO:0000256" key="11">
    <source>
        <dbReference type="ARBA" id="ARBA00023136"/>
    </source>
</evidence>
<keyword evidence="4" id="KW-0349">Heme</keyword>
<evidence type="ECO:0000313" key="15">
    <source>
        <dbReference type="Proteomes" id="UP001212152"/>
    </source>
</evidence>
<comment type="similarity">
    <text evidence="3">Belongs to the fatty acid desaturase type 1 family.</text>
</comment>
<keyword evidence="15" id="KW-1185">Reference proteome</keyword>
<comment type="subcellular location">
    <subcellularLocation>
        <location evidence="1">Membrane</location>
        <topology evidence="1">Multi-pass membrane protein</topology>
    </subcellularLocation>
</comment>
<dbReference type="PIRSF" id="PIRSF015921">
    <property type="entry name" value="FA_sphinglp_des"/>
    <property type="match status" value="1"/>
</dbReference>
<evidence type="ECO:0000256" key="9">
    <source>
        <dbReference type="ARBA" id="ARBA00023004"/>
    </source>
</evidence>
<dbReference type="PANTHER" id="PTHR19353:SF30">
    <property type="entry name" value="DELTA 8-(E)-SPHINGOLIPID DESATURASE"/>
    <property type="match status" value="1"/>
</dbReference>